<dbReference type="Pfam" id="PF06189">
    <property type="entry name" value="5-nucleotidase"/>
    <property type="match status" value="1"/>
</dbReference>
<accession>A0A9X1B9A5</accession>
<evidence type="ECO:0000313" key="2">
    <source>
        <dbReference type="Proteomes" id="UP001138802"/>
    </source>
</evidence>
<dbReference type="InterPro" id="IPR010394">
    <property type="entry name" value="5-nucleotidase"/>
</dbReference>
<dbReference type="GO" id="GO:0009117">
    <property type="term" value="P:nucleotide metabolic process"/>
    <property type="evidence" value="ECO:0007669"/>
    <property type="project" value="InterPro"/>
</dbReference>
<dbReference type="AlphaFoldDB" id="A0A9X1B9A5"/>
<dbReference type="GO" id="GO:0008253">
    <property type="term" value="F:5'-nucleotidase activity"/>
    <property type="evidence" value="ECO:0007669"/>
    <property type="project" value="InterPro"/>
</dbReference>
<keyword evidence="2" id="KW-1185">Reference proteome</keyword>
<dbReference type="EMBL" id="NRSD01000015">
    <property type="protein sequence ID" value="MBK1645754.1"/>
    <property type="molecule type" value="Genomic_DNA"/>
</dbReference>
<gene>
    <name evidence="1" type="ORF">CKO25_14055</name>
</gene>
<dbReference type="Proteomes" id="UP001138802">
    <property type="component" value="Unassembled WGS sequence"/>
</dbReference>
<organism evidence="1 2">
    <name type="scientific">Thiocapsa imhoffii</name>
    <dbReference type="NCBI Taxonomy" id="382777"/>
    <lineage>
        <taxon>Bacteria</taxon>
        <taxon>Pseudomonadati</taxon>
        <taxon>Pseudomonadota</taxon>
        <taxon>Gammaproteobacteria</taxon>
        <taxon>Chromatiales</taxon>
        <taxon>Chromatiaceae</taxon>
        <taxon>Thiocapsa</taxon>
    </lineage>
</organism>
<dbReference type="GO" id="GO:0000166">
    <property type="term" value="F:nucleotide binding"/>
    <property type="evidence" value="ECO:0007669"/>
    <property type="project" value="InterPro"/>
</dbReference>
<dbReference type="PANTHER" id="PTHR31367:SF5">
    <property type="entry name" value="CYTOSOLIC 5'-NUCLEOTIDASE 1A"/>
    <property type="match status" value="1"/>
</dbReference>
<dbReference type="PANTHER" id="PTHR31367">
    <property type="entry name" value="CYTOSOLIC 5'-NUCLEOTIDASE 1 FAMILY MEMBER"/>
    <property type="match status" value="1"/>
</dbReference>
<reference evidence="1 2" key="1">
    <citation type="journal article" date="2020" name="Microorganisms">
        <title>Osmotic Adaptation and Compatible Solute Biosynthesis of Phototrophic Bacteria as Revealed from Genome Analyses.</title>
        <authorList>
            <person name="Imhoff J.F."/>
            <person name="Rahn T."/>
            <person name="Kunzel S."/>
            <person name="Keller A."/>
            <person name="Neulinger S.C."/>
        </authorList>
    </citation>
    <scope>NUCLEOTIDE SEQUENCE [LARGE SCALE GENOMIC DNA]</scope>
    <source>
        <strain evidence="1 2">DSM 21303</strain>
    </source>
</reference>
<protein>
    <submittedName>
        <fullName evidence="1">5'-nucleotidase</fullName>
    </submittedName>
</protein>
<proteinExistence type="predicted"/>
<sequence length="325" mass="35161">MPKLDDTTAEPVKLIVAISSRALFDLSDSHRVFETEGVDAYRAYQVAHENDILAPGVAFTLARKLLNLSARLGDRGRVEVILISRNSSDTGLRILTSAHHHGLTITRAAFTGGASPYRYVAAFGADLFLSADPRDVRSALRAGCAAATVRSATIPPESSADEQSHDQVRIAFDGDAVLFSDDAEQLFRREGLDAFNERELAAAHDPLPGGPFKGLLVAIHQIQSLFSPADAPLRTALVTSRGAPSHERVIRTLRAWDIRIDEALFLGGLGKGRFLAAFDADIFFDDQRAHCDVASQHVATGHVPHGIANAEEWDPADSQTGDRDH</sequence>
<name>A0A9X1B9A5_9GAMM</name>
<evidence type="ECO:0000313" key="1">
    <source>
        <dbReference type="EMBL" id="MBK1645754.1"/>
    </source>
</evidence>
<comment type="caution">
    <text evidence="1">The sequence shown here is derived from an EMBL/GenBank/DDBJ whole genome shotgun (WGS) entry which is preliminary data.</text>
</comment>
<dbReference type="GO" id="GO:0005737">
    <property type="term" value="C:cytoplasm"/>
    <property type="evidence" value="ECO:0007669"/>
    <property type="project" value="InterPro"/>
</dbReference>
<dbReference type="GO" id="GO:0000287">
    <property type="term" value="F:magnesium ion binding"/>
    <property type="evidence" value="ECO:0007669"/>
    <property type="project" value="InterPro"/>
</dbReference>